<name>A0A7C5LGT7_CALS0</name>
<evidence type="ECO:0000256" key="4">
    <source>
        <dbReference type="ARBA" id="ARBA00022801"/>
    </source>
</evidence>
<evidence type="ECO:0000256" key="2">
    <source>
        <dbReference type="ARBA" id="ARBA00022722"/>
    </source>
</evidence>
<accession>A0A7C5LGT7</accession>
<evidence type="ECO:0000313" key="9">
    <source>
        <dbReference type="EMBL" id="HHK69143.1"/>
    </source>
</evidence>
<gene>
    <name evidence="6" type="primary">nucS</name>
    <name evidence="9" type="ORF">ENM11_08385</name>
</gene>
<sequence length="240" mass="26738">MLTLEDARKALAKGSVIIFAGPCTVVYEGRATSRLGVGERLVLIKKDRSILVHRPTGHEPVNWQPAGSMIDFLTENGLPVIRASNANELLKISFTAQPSLMVFDLRDTAEFEMYASEEDMKKAVLAKPSLVEPGFKPLEEERQVKRTGRVDILGLDALGRLVVVELKRKPATPEDVRQLSAYVESLNSEFGRKPRAILAAPSTTKAARREMEKTSVEFRCLTPRRCMQVLREAKGLDSYL</sequence>
<dbReference type="GO" id="GO:0005737">
    <property type="term" value="C:cytoplasm"/>
    <property type="evidence" value="ECO:0007669"/>
    <property type="project" value="UniProtKB-SubCell"/>
</dbReference>
<proteinExistence type="inferred from homology"/>
<dbReference type="InterPro" id="IPR048301">
    <property type="entry name" value="NucS_C"/>
</dbReference>
<keyword evidence="5 6" id="KW-0238">DNA-binding</keyword>
<comment type="caution">
    <text evidence="9">The sequence shown here is derived from an EMBL/GenBank/DDBJ whole genome shotgun (WGS) entry which is preliminary data.</text>
</comment>
<evidence type="ECO:0000256" key="1">
    <source>
        <dbReference type="ARBA" id="ARBA00022490"/>
    </source>
</evidence>
<reference evidence="9" key="1">
    <citation type="journal article" date="2020" name="mSystems">
        <title>Genome- and Community-Level Interaction Insights into Carbon Utilization and Element Cycling Functions of Hydrothermarchaeota in Hydrothermal Sediment.</title>
        <authorList>
            <person name="Zhou Z."/>
            <person name="Liu Y."/>
            <person name="Xu W."/>
            <person name="Pan J."/>
            <person name="Luo Z.H."/>
            <person name="Li M."/>
        </authorList>
    </citation>
    <scope>NUCLEOTIDE SEQUENCE [LARGE SCALE GENOMIC DNA]</scope>
    <source>
        <strain evidence="9">SpSt-1056</strain>
    </source>
</reference>
<dbReference type="InterPro" id="IPR011856">
    <property type="entry name" value="tRNA_endonuc-like_dom_sf"/>
</dbReference>
<dbReference type="GO" id="GO:0000014">
    <property type="term" value="F:single-stranded DNA endodeoxyribonuclease activity"/>
    <property type="evidence" value="ECO:0007669"/>
    <property type="project" value="UniProtKB-UniRule"/>
</dbReference>
<dbReference type="Gene3D" id="3.40.1350.10">
    <property type="match status" value="1"/>
</dbReference>
<dbReference type="GO" id="GO:0003677">
    <property type="term" value="F:DNA binding"/>
    <property type="evidence" value="ECO:0007669"/>
    <property type="project" value="UniProtKB-KW"/>
</dbReference>
<dbReference type="NCBIfam" id="NF003270">
    <property type="entry name" value="PRK04247.1"/>
    <property type="match status" value="1"/>
</dbReference>
<comment type="subcellular location">
    <subcellularLocation>
        <location evidence="6">Cytoplasm</location>
    </subcellularLocation>
</comment>
<keyword evidence="3 6" id="KW-0255">Endonuclease</keyword>
<dbReference type="Gene3D" id="2.70.180.20">
    <property type="match status" value="1"/>
</dbReference>
<dbReference type="EMBL" id="DRWN01000068">
    <property type="protein sequence ID" value="HHK69143.1"/>
    <property type="molecule type" value="Genomic_DNA"/>
</dbReference>
<dbReference type="Pfam" id="PF01939">
    <property type="entry name" value="NucS_C"/>
    <property type="match status" value="1"/>
</dbReference>
<organism evidence="9">
    <name type="scientific">Caldiarchaeum subterraneum</name>
    <dbReference type="NCBI Taxonomy" id="311458"/>
    <lineage>
        <taxon>Archaea</taxon>
        <taxon>Nitrososphaerota</taxon>
        <taxon>Candidatus Caldarchaeales</taxon>
        <taxon>Candidatus Caldarchaeaceae</taxon>
        <taxon>Candidatus Caldarchaeum</taxon>
    </lineage>
</organism>
<keyword evidence="2 6" id="KW-0540">Nuclease</keyword>
<feature type="domain" description="Endonuclease NucS C-terminal" evidence="7">
    <location>
        <begin position="116"/>
        <end position="227"/>
    </location>
</feature>
<dbReference type="InterPro" id="IPR049173">
    <property type="entry name" value="NucS_N_sf"/>
</dbReference>
<comment type="function">
    <text evidence="6">Cleaves both 3' and 5' ssDNA extremities of branched DNA structures.</text>
</comment>
<dbReference type="CDD" id="cd22341">
    <property type="entry name" value="NucS-like"/>
    <property type="match status" value="1"/>
</dbReference>
<feature type="domain" description="Endonuclease NucS N-terminal PH-like" evidence="8">
    <location>
        <begin position="16"/>
        <end position="107"/>
    </location>
</feature>
<evidence type="ECO:0000256" key="6">
    <source>
        <dbReference type="HAMAP-Rule" id="MF_00722"/>
    </source>
</evidence>
<comment type="similarity">
    <text evidence="6">Belongs to the NucS endonuclease family.</text>
</comment>
<dbReference type="Pfam" id="PF21003">
    <property type="entry name" value="NucS_N"/>
    <property type="match status" value="1"/>
</dbReference>
<dbReference type="AlphaFoldDB" id="A0A7C5LGT7"/>
<keyword evidence="4 6" id="KW-0378">Hydrolase</keyword>
<keyword evidence="1 6" id="KW-0963">Cytoplasm</keyword>
<evidence type="ECO:0000256" key="3">
    <source>
        <dbReference type="ARBA" id="ARBA00022759"/>
    </source>
</evidence>
<protein>
    <recommendedName>
        <fullName evidence="6">Endonuclease NucS</fullName>
        <ecNumber evidence="6">3.1.-.-</ecNumber>
    </recommendedName>
</protein>
<dbReference type="EC" id="3.1.-.-" evidence="6"/>
<evidence type="ECO:0000259" key="7">
    <source>
        <dbReference type="Pfam" id="PF01939"/>
    </source>
</evidence>
<evidence type="ECO:0000256" key="5">
    <source>
        <dbReference type="ARBA" id="ARBA00023125"/>
    </source>
</evidence>
<dbReference type="HAMAP" id="MF_00722">
    <property type="entry name" value="NucS"/>
    <property type="match status" value="1"/>
</dbReference>
<dbReference type="PANTHER" id="PTHR38814">
    <property type="entry name" value="ENDONUCLEASE NUCS"/>
    <property type="match status" value="1"/>
</dbReference>
<dbReference type="InterPro" id="IPR048302">
    <property type="entry name" value="NucS_N"/>
</dbReference>
<evidence type="ECO:0000259" key="8">
    <source>
        <dbReference type="Pfam" id="PF21003"/>
    </source>
</evidence>
<dbReference type="PANTHER" id="PTHR38814:SF1">
    <property type="entry name" value="ENDONUCLEASE NUCS"/>
    <property type="match status" value="1"/>
</dbReference>
<dbReference type="InterPro" id="IPR002793">
    <property type="entry name" value="Endonuclease_NucS"/>
</dbReference>